<organism evidence="1 2">
    <name type="scientific">Sphenostylis stenocarpa</name>
    <dbReference type="NCBI Taxonomy" id="92480"/>
    <lineage>
        <taxon>Eukaryota</taxon>
        <taxon>Viridiplantae</taxon>
        <taxon>Streptophyta</taxon>
        <taxon>Embryophyta</taxon>
        <taxon>Tracheophyta</taxon>
        <taxon>Spermatophyta</taxon>
        <taxon>Magnoliopsida</taxon>
        <taxon>eudicotyledons</taxon>
        <taxon>Gunneridae</taxon>
        <taxon>Pentapetalae</taxon>
        <taxon>rosids</taxon>
        <taxon>fabids</taxon>
        <taxon>Fabales</taxon>
        <taxon>Fabaceae</taxon>
        <taxon>Papilionoideae</taxon>
        <taxon>50 kb inversion clade</taxon>
        <taxon>NPAAA clade</taxon>
        <taxon>indigoferoid/millettioid clade</taxon>
        <taxon>Phaseoleae</taxon>
        <taxon>Sphenostylis</taxon>
    </lineage>
</organism>
<proteinExistence type="predicted"/>
<sequence length="73" mass="8235">MPHLDADDDKELEKRMNRKMKIGAWEVVPAESAAGSSTFVPFLFTIRGFNSKALKFSLLKQVSFCSLRGTVRE</sequence>
<reference evidence="1" key="1">
    <citation type="submission" date="2023-10" db="EMBL/GenBank/DDBJ databases">
        <authorList>
            <person name="Domelevo Entfellner J.-B."/>
        </authorList>
    </citation>
    <scope>NUCLEOTIDE SEQUENCE</scope>
</reference>
<evidence type="ECO:0000313" key="2">
    <source>
        <dbReference type="Proteomes" id="UP001189624"/>
    </source>
</evidence>
<dbReference type="AlphaFoldDB" id="A0AA86SIQ7"/>
<dbReference type="EMBL" id="OY731403">
    <property type="protein sequence ID" value="CAJ1961164.1"/>
    <property type="molecule type" value="Genomic_DNA"/>
</dbReference>
<dbReference type="Gramene" id="rna-AYBTSS11_LOCUS18579">
    <property type="protein sequence ID" value="CAJ1961164.1"/>
    <property type="gene ID" value="gene-AYBTSS11_LOCUS18579"/>
</dbReference>
<name>A0AA86SIQ7_9FABA</name>
<accession>A0AA86SIQ7</accession>
<dbReference type="Proteomes" id="UP001189624">
    <property type="component" value="Chromosome 6"/>
</dbReference>
<protein>
    <submittedName>
        <fullName evidence="1">Uncharacterized protein</fullName>
    </submittedName>
</protein>
<evidence type="ECO:0000313" key="1">
    <source>
        <dbReference type="EMBL" id="CAJ1961164.1"/>
    </source>
</evidence>
<gene>
    <name evidence="1" type="ORF">AYBTSS11_LOCUS18579</name>
</gene>
<keyword evidence="2" id="KW-1185">Reference proteome</keyword>